<feature type="domain" description="USP" evidence="9">
    <location>
        <begin position="107"/>
        <end position="497"/>
    </location>
</feature>
<evidence type="ECO:0000313" key="11">
    <source>
        <dbReference type="Proteomes" id="UP000005220"/>
    </source>
</evidence>
<dbReference type="PROSITE" id="PS50053">
    <property type="entry name" value="UBIQUITIN_2"/>
    <property type="match status" value="1"/>
</dbReference>
<evidence type="ECO:0000313" key="10">
    <source>
        <dbReference type="EMBL" id="CCF57443.1"/>
    </source>
</evidence>
<dbReference type="InterPro" id="IPR038765">
    <property type="entry name" value="Papain-like_cys_pep_sf"/>
</dbReference>
<keyword evidence="3 6" id="KW-0833">Ubl conjugation pathway</keyword>
<organism evidence="10 11">
    <name type="scientific">Kazachstania africana (strain ATCC 22294 / BCRC 22015 / CBS 2517 / CECT 1963 / NBRC 1671 / NRRL Y-8276)</name>
    <name type="common">Yeast</name>
    <name type="synonym">Kluyveromyces africanus</name>
    <dbReference type="NCBI Taxonomy" id="1071382"/>
    <lineage>
        <taxon>Eukaryota</taxon>
        <taxon>Fungi</taxon>
        <taxon>Dikarya</taxon>
        <taxon>Ascomycota</taxon>
        <taxon>Saccharomycotina</taxon>
        <taxon>Saccharomycetes</taxon>
        <taxon>Saccharomycetales</taxon>
        <taxon>Saccharomycetaceae</taxon>
        <taxon>Kazachstania</taxon>
    </lineage>
</organism>
<dbReference type="Gene3D" id="3.10.20.90">
    <property type="entry name" value="Phosphatidylinositol 3-kinase Catalytic Subunit, Chain A, domain 1"/>
    <property type="match status" value="1"/>
</dbReference>
<dbReference type="InterPro" id="IPR018200">
    <property type="entry name" value="USP_CS"/>
</dbReference>
<dbReference type="SUPFAM" id="SSF54236">
    <property type="entry name" value="Ubiquitin-like"/>
    <property type="match status" value="1"/>
</dbReference>
<reference evidence="10 11" key="1">
    <citation type="journal article" date="2011" name="Proc. Natl. Acad. Sci. U.S.A.">
        <title>Evolutionary erosion of yeast sex chromosomes by mating-type switching accidents.</title>
        <authorList>
            <person name="Gordon J.L."/>
            <person name="Armisen D."/>
            <person name="Proux-Wera E."/>
            <person name="Oheigeartaigh S.S."/>
            <person name="Byrne K.P."/>
            <person name="Wolfe K.H."/>
        </authorList>
    </citation>
    <scope>NUCLEOTIDE SEQUENCE [LARGE SCALE GENOMIC DNA]</scope>
    <source>
        <strain evidence="11">ATCC 22294 / BCRC 22015 / CBS 2517 / CECT 1963 / NBRC 1671 / NRRL Y-8276</strain>
    </source>
</reference>
<dbReference type="InterPro" id="IPR029071">
    <property type="entry name" value="Ubiquitin-like_domsf"/>
</dbReference>
<evidence type="ECO:0000259" key="9">
    <source>
        <dbReference type="PROSITE" id="PS50235"/>
    </source>
</evidence>
<dbReference type="GO" id="GO:0070628">
    <property type="term" value="F:proteasome binding"/>
    <property type="evidence" value="ECO:0007669"/>
    <property type="project" value="TreeGrafter"/>
</dbReference>
<dbReference type="SMART" id="SM00213">
    <property type="entry name" value="UBQ"/>
    <property type="match status" value="1"/>
</dbReference>
<dbReference type="Gene3D" id="6.10.140.1140">
    <property type="match status" value="1"/>
</dbReference>
<dbReference type="SUPFAM" id="SSF54001">
    <property type="entry name" value="Cysteine proteinases"/>
    <property type="match status" value="1"/>
</dbReference>
<protein>
    <recommendedName>
        <fullName evidence="6">Ubiquitin carboxyl-terminal hydrolase</fullName>
        <ecNumber evidence="6">3.4.19.12</ecNumber>
    </recommendedName>
</protein>
<dbReference type="FunCoup" id="H2ASU3">
    <property type="interactions" value="1199"/>
</dbReference>
<evidence type="ECO:0000256" key="5">
    <source>
        <dbReference type="ARBA" id="ARBA00022807"/>
    </source>
</evidence>
<dbReference type="GO" id="GO:0072671">
    <property type="term" value="P:mitochondria-associated ubiquitin-dependent protein catabolic process"/>
    <property type="evidence" value="ECO:0007669"/>
    <property type="project" value="EnsemblFungi"/>
</dbReference>
<keyword evidence="5 6" id="KW-0788">Thiol protease</keyword>
<dbReference type="InParanoid" id="H2ASU3"/>
<dbReference type="PROSITE" id="PS50235">
    <property type="entry name" value="USP_3"/>
    <property type="match status" value="1"/>
</dbReference>
<keyword evidence="7" id="KW-0175">Coiled coil</keyword>
<evidence type="ECO:0000256" key="3">
    <source>
        <dbReference type="ARBA" id="ARBA00022786"/>
    </source>
</evidence>
<dbReference type="eggNOG" id="KOG1872">
    <property type="taxonomic scope" value="Eukaryota"/>
</dbReference>
<dbReference type="STRING" id="1071382.H2ASU3"/>
<dbReference type="GO" id="GO:0004843">
    <property type="term" value="F:cysteine-type deubiquitinase activity"/>
    <property type="evidence" value="ECO:0007669"/>
    <property type="project" value="UniProtKB-UniRule"/>
</dbReference>
<dbReference type="InterPro" id="IPR044635">
    <property type="entry name" value="UBP14-like"/>
</dbReference>
<dbReference type="PANTHER" id="PTHR43982:SF1">
    <property type="entry name" value="UBIQUITIN CARBOXYL-TERMINAL HYDROLASE 14"/>
    <property type="match status" value="1"/>
</dbReference>
<dbReference type="AlphaFoldDB" id="H2ASU3"/>
<dbReference type="GeneID" id="13885361"/>
<sequence length="499" mass="57557">MSSFEFNIKHAGVIYPIKLNDEDTAGDLKSQVEELTKVPISRQKYMVKGGLTDDSIKNLSEIIKPGSNIMLLGTPDANLVSKPKSQNHFIEDLTPEQQVQQFNDIPIGFKNMGNTCYLNATLQALYRIDDLRDAVLNFDVSINNDKNGENETHIKLVTELKRCFEGLKNKSFKSVMPVVLLNALRKTYPQFAERDPQSGFYKQQDAEELLTQLFHSMGIVFGDKFTDDFRIQFRTTIKDTNNESDLSVREGENDLKLQCHISGTTNFLKNGLIESLKEKIEKRSEITGMNSLYSVEKEITKLPKFLTVQYVRFYWKKSSGKKSKILRKVVFPFQLDVTDLLTSEYQQEKITVREELRKVEKEKNEKEREIKRRKMNNNNNNSEEDVVMTPREEFETKKAIQESEHEHWKQEFKKHFPENLQTGENPSSVYDLVGIITHQGANSESGHYQAFIRDENDENIWYKFNDDKVSIIEKEKIESLAGGGENDSALILMYKGLGL</sequence>
<name>H2ASU3_KAZAF</name>
<dbReference type="OrthoDB" id="333239at2759"/>
<comment type="similarity">
    <text evidence="6">Belongs to the peptidase C19 family.</text>
</comment>
<dbReference type="GO" id="GO:0032434">
    <property type="term" value="P:regulation of proteasomal ubiquitin-dependent protein catabolic process"/>
    <property type="evidence" value="ECO:0007669"/>
    <property type="project" value="EnsemblFungi"/>
</dbReference>
<feature type="domain" description="Ubiquitin-like" evidence="8">
    <location>
        <begin position="4"/>
        <end position="61"/>
    </location>
</feature>
<dbReference type="PANTHER" id="PTHR43982">
    <property type="entry name" value="UBIQUITIN CARBOXYL-TERMINAL HYDROLASE"/>
    <property type="match status" value="1"/>
</dbReference>
<evidence type="ECO:0000256" key="4">
    <source>
        <dbReference type="ARBA" id="ARBA00022801"/>
    </source>
</evidence>
<dbReference type="EC" id="3.4.19.12" evidence="6"/>
<dbReference type="GO" id="GO:0005838">
    <property type="term" value="C:proteasome regulatory particle"/>
    <property type="evidence" value="ECO:0007669"/>
    <property type="project" value="EnsemblFungi"/>
</dbReference>
<keyword evidence="4 6" id="KW-0378">Hydrolase</keyword>
<dbReference type="Pfam" id="PF00443">
    <property type="entry name" value="UCH"/>
    <property type="match status" value="1"/>
</dbReference>
<proteinExistence type="inferred from homology"/>
<comment type="catalytic activity">
    <reaction evidence="1 6">
        <text>Thiol-dependent hydrolysis of ester, thioester, amide, peptide and isopeptide bonds formed by the C-terminal Gly of ubiquitin (a 76-residue protein attached to proteins as an intracellular targeting signal).</text>
        <dbReference type="EC" id="3.4.19.12"/>
    </reaction>
</comment>
<feature type="coiled-coil region" evidence="7">
    <location>
        <begin position="342"/>
        <end position="411"/>
    </location>
</feature>
<evidence type="ECO:0000256" key="2">
    <source>
        <dbReference type="ARBA" id="ARBA00022670"/>
    </source>
</evidence>
<dbReference type="PROSITE" id="PS00972">
    <property type="entry name" value="USP_1"/>
    <property type="match status" value="1"/>
</dbReference>
<dbReference type="Proteomes" id="UP000005220">
    <property type="component" value="Chromosome 3"/>
</dbReference>
<dbReference type="GO" id="GO:0016579">
    <property type="term" value="P:protein deubiquitination"/>
    <property type="evidence" value="ECO:0007669"/>
    <property type="project" value="EnsemblFungi"/>
</dbReference>
<dbReference type="RefSeq" id="XP_003956578.1">
    <property type="nucleotide sequence ID" value="XM_003956529.1"/>
</dbReference>
<dbReference type="InterPro" id="IPR000626">
    <property type="entry name" value="Ubiquitin-like_dom"/>
</dbReference>
<evidence type="ECO:0000259" key="8">
    <source>
        <dbReference type="PROSITE" id="PS50053"/>
    </source>
</evidence>
<dbReference type="InterPro" id="IPR001394">
    <property type="entry name" value="Peptidase_C19_UCH"/>
</dbReference>
<evidence type="ECO:0000256" key="1">
    <source>
        <dbReference type="ARBA" id="ARBA00000707"/>
    </source>
</evidence>
<dbReference type="PROSITE" id="PS00973">
    <property type="entry name" value="USP_2"/>
    <property type="match status" value="1"/>
</dbReference>
<dbReference type="GO" id="GO:1901799">
    <property type="term" value="P:negative regulation of proteasomal protein catabolic process"/>
    <property type="evidence" value="ECO:0007669"/>
    <property type="project" value="EnsemblFungi"/>
</dbReference>
<dbReference type="MEROPS" id="C19.079"/>
<evidence type="ECO:0000256" key="7">
    <source>
        <dbReference type="SAM" id="Coils"/>
    </source>
</evidence>
<evidence type="ECO:0000256" key="6">
    <source>
        <dbReference type="RuleBase" id="RU366025"/>
    </source>
</evidence>
<dbReference type="KEGG" id="kaf:KAFR_0C04520"/>
<dbReference type="InterPro" id="IPR028889">
    <property type="entry name" value="USP"/>
</dbReference>
<dbReference type="Gene3D" id="3.90.70.10">
    <property type="entry name" value="Cysteine proteinases"/>
    <property type="match status" value="1"/>
</dbReference>
<dbReference type="HOGENOM" id="CLU_017549_2_1_1"/>
<gene>
    <name evidence="10" type="primary">KAFR0C04520</name>
    <name evidence="10" type="ORF">KAFR_0C04520</name>
</gene>
<accession>H2ASU3</accession>
<dbReference type="EMBL" id="HE650823">
    <property type="protein sequence ID" value="CCF57443.1"/>
    <property type="molecule type" value="Genomic_DNA"/>
</dbReference>
<keyword evidence="11" id="KW-1185">Reference proteome</keyword>
<keyword evidence="2 6" id="KW-0645">Protease</keyword>